<dbReference type="InterPro" id="IPR050808">
    <property type="entry name" value="Phage_Integrase"/>
</dbReference>
<dbReference type="PANTHER" id="PTHR30629:SF2">
    <property type="entry name" value="PROPHAGE INTEGRASE INTS-RELATED"/>
    <property type="match status" value="1"/>
</dbReference>
<keyword evidence="2" id="KW-0229">DNA integration</keyword>
<dbReference type="AlphaFoldDB" id="A0ABD7LIH0"/>
<dbReference type="Pfam" id="PF13356">
    <property type="entry name" value="Arm-DNA-bind_3"/>
    <property type="match status" value="1"/>
</dbReference>
<evidence type="ECO:0000256" key="3">
    <source>
        <dbReference type="SAM" id="MobiDB-lite"/>
    </source>
</evidence>
<comment type="caution">
    <text evidence="5">The sequence shown here is derived from an EMBL/GenBank/DDBJ whole genome shotgun (WGS) entry which is preliminary data.</text>
</comment>
<sequence length="105" mass="11982">MPKRATPLTEMQIRKAKPADKPYRLADGKGLYLEVMPNGSRYWRMKYRFDGKEKRAAFGVYPEVTLGRGSASLSECTEATRRRHRSDRTEAGNQTHSCDRSSVDV</sequence>
<dbReference type="Gene3D" id="3.30.160.390">
    <property type="entry name" value="Integrase, DNA-binding domain"/>
    <property type="match status" value="1"/>
</dbReference>
<dbReference type="InterPro" id="IPR025166">
    <property type="entry name" value="Integrase_DNA_bind_dom"/>
</dbReference>
<evidence type="ECO:0000256" key="1">
    <source>
        <dbReference type="ARBA" id="ARBA00008857"/>
    </source>
</evidence>
<organism evidence="5 6">
    <name type="scientific">Burkholderia multivorans</name>
    <dbReference type="NCBI Taxonomy" id="87883"/>
    <lineage>
        <taxon>Bacteria</taxon>
        <taxon>Pseudomonadati</taxon>
        <taxon>Pseudomonadota</taxon>
        <taxon>Betaproteobacteria</taxon>
        <taxon>Burkholderiales</taxon>
        <taxon>Burkholderiaceae</taxon>
        <taxon>Burkholderia</taxon>
        <taxon>Burkholderia cepacia complex</taxon>
    </lineage>
</organism>
<evidence type="ECO:0000313" key="5">
    <source>
        <dbReference type="EMBL" id="SAK15715.1"/>
    </source>
</evidence>
<feature type="region of interest" description="Disordered" evidence="3">
    <location>
        <begin position="71"/>
        <end position="105"/>
    </location>
</feature>
<evidence type="ECO:0000256" key="2">
    <source>
        <dbReference type="ARBA" id="ARBA00022908"/>
    </source>
</evidence>
<dbReference type="PANTHER" id="PTHR30629">
    <property type="entry name" value="PROPHAGE INTEGRASE"/>
    <property type="match status" value="1"/>
</dbReference>
<name>A0ABD7LIH0_9BURK</name>
<dbReference type="EMBL" id="FKJW01000003">
    <property type="protein sequence ID" value="SAK15715.1"/>
    <property type="molecule type" value="Genomic_DNA"/>
</dbReference>
<feature type="domain" description="Integrase DNA-binding" evidence="4">
    <location>
        <begin position="8"/>
        <end position="67"/>
    </location>
</feature>
<accession>A0ABD7LIH0</accession>
<gene>
    <name evidence="5" type="ORF">UA18_01349</name>
</gene>
<dbReference type="GO" id="GO:0015074">
    <property type="term" value="P:DNA integration"/>
    <property type="evidence" value="ECO:0007669"/>
    <property type="project" value="UniProtKB-KW"/>
</dbReference>
<reference evidence="5 6" key="1">
    <citation type="submission" date="2016-04" db="EMBL/GenBank/DDBJ databases">
        <authorList>
            <person name="Peeters C."/>
        </authorList>
    </citation>
    <scope>NUCLEOTIDE SEQUENCE [LARGE SCALE GENOMIC DNA]</scope>
    <source>
        <strain evidence="5">LMG 29311</strain>
    </source>
</reference>
<protein>
    <submittedName>
        <fullName evidence="5">Phage integrase family site specific recombinase</fullName>
    </submittedName>
</protein>
<comment type="similarity">
    <text evidence="1">Belongs to the 'phage' integrase family.</text>
</comment>
<evidence type="ECO:0000313" key="6">
    <source>
        <dbReference type="Proteomes" id="UP000196218"/>
    </source>
</evidence>
<evidence type="ECO:0000259" key="4">
    <source>
        <dbReference type="Pfam" id="PF13356"/>
    </source>
</evidence>
<proteinExistence type="inferred from homology"/>
<dbReference type="Proteomes" id="UP000196218">
    <property type="component" value="Unassembled WGS sequence"/>
</dbReference>
<dbReference type="InterPro" id="IPR038488">
    <property type="entry name" value="Integrase_DNA-bd_sf"/>
</dbReference>